<dbReference type="Proteomes" id="UP001497383">
    <property type="component" value="Chromosome 4"/>
</dbReference>
<dbReference type="SUPFAM" id="SSF54626">
    <property type="entry name" value="Chalcone isomerase"/>
    <property type="match status" value="1"/>
</dbReference>
<comment type="similarity">
    <text evidence="1">Belongs to the AIM18/AIM46 family.</text>
</comment>
<evidence type="ECO:0000256" key="2">
    <source>
        <dbReference type="ARBA" id="ARBA00018755"/>
    </source>
</evidence>
<dbReference type="PANTHER" id="PTHR47284">
    <property type="entry name" value="FATTY-ACID-BINDING PROTEIN 2"/>
    <property type="match status" value="1"/>
</dbReference>
<dbReference type="GeneID" id="92208444"/>
<dbReference type="PANTHER" id="PTHR47284:SF3">
    <property type="entry name" value="FATTY-ACID-BINDING PROTEIN 2"/>
    <property type="match status" value="1"/>
</dbReference>
<dbReference type="InterPro" id="IPR036298">
    <property type="entry name" value="Chalcone_isomerase_sf"/>
</dbReference>
<sequence>MFRAIRARPLRSILPVVAISSGLAYTTYKFTSTTSTTTTTPRTTPWILSSILPQIHLDTPQPPRQTEVKVDDSISAFPTHIPKSQLITQNFTLLGHGVRSVTFIGFKVYGVAIYIAEADIPKAHRILANFASWNPAPQTPHTSSSPVQSSLVHALTNPAESEAIVESLLDSGVHFLIRLSPVRNTDFSHLKDGFIKSILAHSSSKNASGDEKSALNQGLDQLREIFGKNRGSVPKDDLLVLEQLHDGSLAIAYVGQQKKKKNQENGENVSGARKVREMGTVSGPVVAKTLLLSYLSGSKPLSESLRKSCMEGLAEIAETQ</sequence>
<reference evidence="4 5" key="1">
    <citation type="submission" date="2024-03" db="EMBL/GenBank/DDBJ databases">
        <authorList>
            <person name="Brejova B."/>
        </authorList>
    </citation>
    <scope>NUCLEOTIDE SEQUENCE [LARGE SCALE GENOMIC DNA]</scope>
    <source>
        <strain evidence="4 5">CBS 14171</strain>
    </source>
</reference>
<name>A0ABP0ZLK3_9ASCO</name>
<proteinExistence type="inferred from homology"/>
<protein>
    <recommendedName>
        <fullName evidence="2">Altered inheritance of mitochondria protein 18, mitochondrial</fullName>
    </recommendedName>
</protein>
<dbReference type="Pfam" id="PF16035">
    <property type="entry name" value="Chalcone_2"/>
    <property type="match status" value="1"/>
</dbReference>
<gene>
    <name evidence="4" type="ORF">LODBEIA_P32480</name>
</gene>
<feature type="domain" description="Chalcone isomerase" evidence="3">
    <location>
        <begin position="90"/>
        <end position="309"/>
    </location>
</feature>
<dbReference type="EMBL" id="OZ022408">
    <property type="protein sequence ID" value="CAK9439024.1"/>
    <property type="molecule type" value="Genomic_DNA"/>
</dbReference>
<keyword evidence="5" id="KW-1185">Reference proteome</keyword>
<accession>A0ABP0ZLK3</accession>
<dbReference type="Gene3D" id="3.50.70.10">
    <property type="match status" value="1"/>
</dbReference>
<evidence type="ECO:0000313" key="4">
    <source>
        <dbReference type="EMBL" id="CAK9439024.1"/>
    </source>
</evidence>
<dbReference type="RefSeq" id="XP_066830186.1">
    <property type="nucleotide sequence ID" value="XM_066973337.1"/>
</dbReference>
<organism evidence="4 5">
    <name type="scientific">Lodderomyces beijingensis</name>
    <dbReference type="NCBI Taxonomy" id="1775926"/>
    <lineage>
        <taxon>Eukaryota</taxon>
        <taxon>Fungi</taxon>
        <taxon>Dikarya</taxon>
        <taxon>Ascomycota</taxon>
        <taxon>Saccharomycotina</taxon>
        <taxon>Pichiomycetes</taxon>
        <taxon>Debaryomycetaceae</taxon>
        <taxon>Candida/Lodderomyces clade</taxon>
        <taxon>Lodderomyces</taxon>
    </lineage>
</organism>
<evidence type="ECO:0000256" key="1">
    <source>
        <dbReference type="ARBA" id="ARBA00009111"/>
    </source>
</evidence>
<dbReference type="InterPro" id="IPR016087">
    <property type="entry name" value="Chalcone_isomerase"/>
</dbReference>
<dbReference type="InterPro" id="IPR016088">
    <property type="entry name" value="Chalcone_isomerase_3-sand"/>
</dbReference>
<evidence type="ECO:0000313" key="5">
    <source>
        <dbReference type="Proteomes" id="UP001497383"/>
    </source>
</evidence>
<evidence type="ECO:0000259" key="3">
    <source>
        <dbReference type="Pfam" id="PF16035"/>
    </source>
</evidence>